<dbReference type="EMBL" id="JADGII010000013">
    <property type="protein sequence ID" value="MBF0637200.1"/>
    <property type="molecule type" value="Genomic_DNA"/>
</dbReference>
<proteinExistence type="inferred from homology"/>
<comment type="function">
    <text evidence="9">CRISPR (clustered regularly interspaced short palindromic repeat), is an adaptive immune system that provides protection against mobile genetic elements (viruses, transposable elements and conjugative plasmids). CRISPR clusters contain sequences complementary to antecedent mobile elements and target invading nucleic acids. CRISPR clusters are transcribed and processed into CRISPR RNA (crRNA). Functions as a ssRNA-specific endoribonuclease. Involved in the integration of spacer DNA into the CRISPR cassette.</text>
</comment>
<evidence type="ECO:0000256" key="6">
    <source>
        <dbReference type="ARBA" id="ARBA00022801"/>
    </source>
</evidence>
<accession>A0ABR9XT20</accession>
<organism evidence="11 12">
    <name type="scientific">Prosthecochloris ethylica</name>
    <dbReference type="NCBI Taxonomy" id="2743976"/>
    <lineage>
        <taxon>Bacteria</taxon>
        <taxon>Pseudomonadati</taxon>
        <taxon>Chlorobiota</taxon>
        <taxon>Chlorobiia</taxon>
        <taxon>Chlorobiales</taxon>
        <taxon>Chlorobiaceae</taxon>
        <taxon>Prosthecochloris</taxon>
    </lineage>
</organism>
<dbReference type="SUPFAM" id="SSF143430">
    <property type="entry name" value="TTP0101/SSO1404-like"/>
    <property type="match status" value="1"/>
</dbReference>
<evidence type="ECO:0000256" key="7">
    <source>
        <dbReference type="ARBA" id="ARBA00022842"/>
    </source>
</evidence>
<dbReference type="HAMAP" id="MF_01471">
    <property type="entry name" value="Cas2"/>
    <property type="match status" value="1"/>
</dbReference>
<keyword evidence="3 9" id="KW-0540">Nuclease</keyword>
<comment type="similarity">
    <text evidence="2 9 10">Belongs to the CRISPR-associated endoribonuclease Cas2 protein family.</text>
</comment>
<dbReference type="Pfam" id="PF09827">
    <property type="entry name" value="CRISPR_Cas2"/>
    <property type="match status" value="1"/>
</dbReference>
<evidence type="ECO:0000256" key="1">
    <source>
        <dbReference type="ARBA" id="ARBA00001946"/>
    </source>
</evidence>
<evidence type="ECO:0000313" key="11">
    <source>
        <dbReference type="EMBL" id="MBF0637200.1"/>
    </source>
</evidence>
<dbReference type="PANTHER" id="PTHR34405">
    <property type="entry name" value="CRISPR-ASSOCIATED ENDORIBONUCLEASE CAS2"/>
    <property type="match status" value="1"/>
</dbReference>
<dbReference type="Gene3D" id="3.30.70.240">
    <property type="match status" value="1"/>
</dbReference>
<keyword evidence="12" id="KW-1185">Reference proteome</keyword>
<reference evidence="11 12" key="1">
    <citation type="journal article" date="2020" name="Microorganisms">
        <title>Simultaneous Genome Sequencing of Prosthecochloris ethylica and Desulfuromonas acetoxidans within a Syntrophic Mixture Reveals Unique Pili and Protein Interactions.</title>
        <authorList>
            <person name="Kyndt J.A."/>
            <person name="Van Beeumen J.J."/>
            <person name="Meyer T.E."/>
        </authorList>
    </citation>
    <scope>NUCLEOTIDE SEQUENCE [LARGE SCALE GENOMIC DNA]</scope>
    <source>
        <strain evidence="11 12">N3</strain>
    </source>
</reference>
<keyword evidence="4 9" id="KW-0479">Metal-binding</keyword>
<comment type="cofactor">
    <cofactor evidence="1 9">
        <name>Mg(2+)</name>
        <dbReference type="ChEBI" id="CHEBI:18420"/>
    </cofactor>
</comment>
<protein>
    <recommendedName>
        <fullName evidence="9">CRISPR-associated endoribonuclease Cas2</fullName>
        <ecNumber evidence="9">3.1.-.-</ecNumber>
    </recommendedName>
</protein>
<keyword evidence="7 9" id="KW-0460">Magnesium</keyword>
<dbReference type="Proteomes" id="UP000619838">
    <property type="component" value="Unassembled WGS sequence"/>
</dbReference>
<dbReference type="InterPro" id="IPR019199">
    <property type="entry name" value="Virulence_VapD/CRISPR_Cas2"/>
</dbReference>
<evidence type="ECO:0000256" key="4">
    <source>
        <dbReference type="ARBA" id="ARBA00022723"/>
    </source>
</evidence>
<keyword evidence="5 9" id="KW-0255">Endonuclease</keyword>
<keyword evidence="6 9" id="KW-0378">Hydrolase</keyword>
<gene>
    <name evidence="9 11" type="primary">cas2</name>
    <name evidence="11" type="ORF">INT08_08455</name>
</gene>
<comment type="subunit">
    <text evidence="9">Homodimer, forms a heterotetramer with a Cas1 homodimer.</text>
</comment>
<evidence type="ECO:0000256" key="3">
    <source>
        <dbReference type="ARBA" id="ARBA00022722"/>
    </source>
</evidence>
<dbReference type="RefSeq" id="WP_175187601.1">
    <property type="nucleotide sequence ID" value="NZ_JABVZQ010000012.1"/>
</dbReference>
<comment type="caution">
    <text evidence="11">The sequence shown here is derived from an EMBL/GenBank/DDBJ whole genome shotgun (WGS) entry which is preliminary data.</text>
</comment>
<keyword evidence="8 9" id="KW-0051">Antiviral defense</keyword>
<sequence length="91" mass="10714">MFLLISYDIADDKRLPKVAKLMERYGKRVQYSVFECLLSTSQLEELQGKLRRLIEVTRDSVRFYRLCEDCCQDITIIGDGEVTHDEEFFIA</sequence>
<dbReference type="CDD" id="cd09725">
    <property type="entry name" value="Cas2_I_II_III"/>
    <property type="match status" value="1"/>
</dbReference>
<dbReference type="NCBIfam" id="TIGR01573">
    <property type="entry name" value="cas2"/>
    <property type="match status" value="1"/>
</dbReference>
<evidence type="ECO:0000256" key="8">
    <source>
        <dbReference type="ARBA" id="ARBA00023118"/>
    </source>
</evidence>
<dbReference type="GO" id="GO:0004519">
    <property type="term" value="F:endonuclease activity"/>
    <property type="evidence" value="ECO:0007669"/>
    <property type="project" value="UniProtKB-KW"/>
</dbReference>
<dbReference type="PANTHER" id="PTHR34405:SF3">
    <property type="entry name" value="CRISPR-ASSOCIATED ENDORIBONUCLEASE CAS2 3"/>
    <property type="match status" value="1"/>
</dbReference>
<name>A0ABR9XT20_9CHLB</name>
<dbReference type="PIRSF" id="PIRSF032582">
    <property type="entry name" value="Cas2"/>
    <property type="match status" value="1"/>
</dbReference>
<evidence type="ECO:0000256" key="10">
    <source>
        <dbReference type="PIRNR" id="PIRNR032582"/>
    </source>
</evidence>
<dbReference type="InterPro" id="IPR021127">
    <property type="entry name" value="CRISPR_associated_Cas2"/>
</dbReference>
<evidence type="ECO:0000256" key="2">
    <source>
        <dbReference type="ARBA" id="ARBA00009959"/>
    </source>
</evidence>
<evidence type="ECO:0000256" key="9">
    <source>
        <dbReference type="HAMAP-Rule" id="MF_01471"/>
    </source>
</evidence>
<dbReference type="EC" id="3.1.-.-" evidence="9"/>
<evidence type="ECO:0000313" key="12">
    <source>
        <dbReference type="Proteomes" id="UP000619838"/>
    </source>
</evidence>
<feature type="binding site" evidence="9">
    <location>
        <position position="8"/>
    </location>
    <ligand>
        <name>Mg(2+)</name>
        <dbReference type="ChEBI" id="CHEBI:18420"/>
        <note>catalytic</note>
    </ligand>
</feature>
<evidence type="ECO:0000256" key="5">
    <source>
        <dbReference type="ARBA" id="ARBA00022759"/>
    </source>
</evidence>